<proteinExistence type="predicted"/>
<keyword evidence="1" id="KW-0472">Membrane</keyword>
<reference evidence="2" key="1">
    <citation type="submission" date="2011-03" db="EMBL/GenBank/DDBJ databases">
        <title>The Genome Sequence of Nematocida sp1 strain ERTm2.</title>
        <authorList>
            <consortium name="The Broad Institute Genome Sequencing Platform"/>
            <consortium name="The Broad Institute Genome Sequencing Center for Infectious Disease"/>
            <person name="Cuomo C."/>
            <person name="Troemel E."/>
            <person name="Young S.K."/>
            <person name="Zeng Q."/>
            <person name="Gargeya S."/>
            <person name="Fitzgerald M."/>
            <person name="Haas B."/>
            <person name="Abouelleil A."/>
            <person name="Alvarado L."/>
            <person name="Arachchi H.M."/>
            <person name="Berlin A."/>
            <person name="Brown A."/>
            <person name="Chapman S.B."/>
            <person name="Chen Z."/>
            <person name="Dunbar C."/>
            <person name="Freedman E."/>
            <person name="Gearin G."/>
            <person name="Gellesch M."/>
            <person name="Goldberg J."/>
            <person name="Griggs A."/>
            <person name="Gujja S."/>
            <person name="Heilman E.R."/>
            <person name="Heiman D."/>
            <person name="Howarth C."/>
            <person name="Larson L."/>
            <person name="Lui A."/>
            <person name="MacDonald P.J.P."/>
            <person name="Mehta T."/>
            <person name="Montmayeur A."/>
            <person name="Murphy C."/>
            <person name="Neiman D."/>
            <person name="Pearson M."/>
            <person name="Priest M."/>
            <person name="Roberts A."/>
            <person name="Saif S."/>
            <person name="Shea T."/>
            <person name="Shenoy N."/>
            <person name="Sisk P."/>
            <person name="Stolte C."/>
            <person name="Sykes S."/>
            <person name="White J."/>
            <person name="Yandava C."/>
            <person name="Wortman J."/>
            <person name="Nusbaum C."/>
            <person name="Birren B."/>
        </authorList>
    </citation>
    <scope>NUCLEOTIDE SEQUENCE</scope>
    <source>
        <strain evidence="2">ERTm2</strain>
    </source>
</reference>
<dbReference type="AlphaFoldDB" id="H8ZE80"/>
<evidence type="ECO:0000256" key="1">
    <source>
        <dbReference type="SAM" id="Phobius"/>
    </source>
</evidence>
<organism evidence="2">
    <name type="scientific">Nematocida ausubeli (strain ATCC PRA-371 / ERTm2)</name>
    <name type="common">Nematode killer fungus</name>
    <dbReference type="NCBI Taxonomy" id="1913371"/>
    <lineage>
        <taxon>Eukaryota</taxon>
        <taxon>Fungi</taxon>
        <taxon>Fungi incertae sedis</taxon>
        <taxon>Microsporidia</taxon>
        <taxon>Nematocida</taxon>
    </lineage>
</organism>
<evidence type="ECO:0000313" key="2">
    <source>
        <dbReference type="EMBL" id="EHY64845.1"/>
    </source>
</evidence>
<dbReference type="Proteomes" id="UP000005622">
    <property type="component" value="Unassembled WGS sequence"/>
</dbReference>
<sequence length="94" mass="10728">MKSRYMNRVIEENSDNALRYLDRYKSELSRKKACNAGKCRKQEHSEEKGARRSFVGLLIKILFVLALLAVQQVCAMLTRSAAEKVHQMAVNPGE</sequence>
<dbReference type="EMBL" id="JH604637">
    <property type="protein sequence ID" value="EHY64845.1"/>
    <property type="molecule type" value="Genomic_DNA"/>
</dbReference>
<feature type="non-terminal residue" evidence="2">
    <location>
        <position position="94"/>
    </location>
</feature>
<feature type="transmembrane region" description="Helical" evidence="1">
    <location>
        <begin position="57"/>
        <end position="78"/>
    </location>
</feature>
<keyword evidence="1" id="KW-0812">Transmembrane</keyword>
<keyword evidence="1" id="KW-1133">Transmembrane helix</keyword>
<accession>H8ZE80</accession>
<protein>
    <submittedName>
        <fullName evidence="2">Uncharacterized protein</fullName>
    </submittedName>
</protein>
<dbReference type="HOGENOM" id="CLU_185705_0_0_1"/>
<name>H8ZE80_NEMA1</name>
<gene>
    <name evidence="2" type="ORF">NERG_01901</name>
</gene>